<dbReference type="InterPro" id="IPR005625">
    <property type="entry name" value="PepSY-ass_TM"/>
</dbReference>
<dbReference type="Proteomes" id="UP000239477">
    <property type="component" value="Chromosome"/>
</dbReference>
<name>A0A2S0ICL2_9BURK</name>
<accession>A0A2S0ICL2</accession>
<feature type="transmembrane region" description="Helical" evidence="1">
    <location>
        <begin position="20"/>
        <end position="41"/>
    </location>
</feature>
<dbReference type="EMBL" id="CP023270">
    <property type="protein sequence ID" value="AVJ29756.1"/>
    <property type="molecule type" value="Genomic_DNA"/>
</dbReference>
<evidence type="ECO:0000256" key="1">
    <source>
        <dbReference type="SAM" id="Phobius"/>
    </source>
</evidence>
<feature type="transmembrane region" description="Helical" evidence="1">
    <location>
        <begin position="211"/>
        <end position="231"/>
    </location>
</feature>
<dbReference type="AlphaFoldDB" id="A0A2S0ICL2"/>
<reference evidence="2 3" key="1">
    <citation type="submission" date="2017-09" db="EMBL/GenBank/DDBJ databases">
        <title>Genomic, metabolic, and phenotypic characteristics of bacterial isolates from the natural microbiome of the model nematode Caenorhabditis elegans.</title>
        <authorList>
            <person name="Zimmermann J."/>
            <person name="Obeng N."/>
            <person name="Yang W."/>
            <person name="Obeng O."/>
            <person name="Kissoyan K."/>
            <person name="Pees B."/>
            <person name="Dirksen P."/>
            <person name="Hoppner M."/>
            <person name="Franke A."/>
            <person name="Rosenstiel P."/>
            <person name="Leippe M."/>
            <person name="Dierking K."/>
            <person name="Kaleta C."/>
            <person name="Schulenburg H."/>
        </authorList>
    </citation>
    <scope>NUCLEOTIDE SEQUENCE [LARGE SCALE GENOMIC DNA]</scope>
    <source>
        <strain evidence="2 3">MYb73</strain>
    </source>
</reference>
<dbReference type="PANTHER" id="PTHR34219">
    <property type="entry name" value="IRON-REGULATED INNER MEMBRANE PROTEIN-RELATED"/>
    <property type="match status" value="1"/>
</dbReference>
<keyword evidence="3" id="KW-1185">Reference proteome</keyword>
<sequence length="399" mass="43587">MAAGRHRLGERQTWVWLHRYAGLLTALFLTVAGLTGSILAFGHDIDAWLNPRFHQARSAAPPLGFDALAARIEASDPALRVDYVTHDGTPGRTALAFVSARAGNPPLGFDEVYVDPGTGEIQGKRSRRACCLQAESFVPFMLQIHHSLYVPGLWGWWFMGGIALIWLVDSFVGFYLTLPRGGLRVAKWKPAWLIKRGAGSYRLNLDLHRAFGLWLWLALVLLALSSAYLNLREELFRPALSAVSTLTPIPTASTPPAGRDALPVVGFDAIRARADAHAQAQGWRQRVSGVSHFSELGLYLALLWPSHYDRGRGLGSPMLYYDAHTGALVGVTQPGRGTAADVFTQMQFPLHSGQIGGLAGRIVVCALGLVVAMLSVTGVVIWWKKRRSRDVSARRAGRA</sequence>
<feature type="transmembrane region" description="Helical" evidence="1">
    <location>
        <begin position="358"/>
        <end position="383"/>
    </location>
</feature>
<protein>
    <submittedName>
        <fullName evidence="2">Peptidase</fullName>
    </submittedName>
</protein>
<keyword evidence="1" id="KW-0472">Membrane</keyword>
<evidence type="ECO:0000313" key="3">
    <source>
        <dbReference type="Proteomes" id="UP000239477"/>
    </source>
</evidence>
<keyword evidence="1" id="KW-1133">Transmembrane helix</keyword>
<dbReference type="Pfam" id="PF03929">
    <property type="entry name" value="PepSY_TM"/>
    <property type="match status" value="1"/>
</dbReference>
<dbReference type="PANTHER" id="PTHR34219:SF5">
    <property type="entry name" value="BLR4505 PROTEIN"/>
    <property type="match status" value="1"/>
</dbReference>
<evidence type="ECO:0000313" key="2">
    <source>
        <dbReference type="EMBL" id="AVJ29756.1"/>
    </source>
</evidence>
<organism evidence="2 3">
    <name type="scientific">Achromobacter spanius</name>
    <dbReference type="NCBI Taxonomy" id="217203"/>
    <lineage>
        <taxon>Bacteria</taxon>
        <taxon>Pseudomonadati</taxon>
        <taxon>Pseudomonadota</taxon>
        <taxon>Betaproteobacteria</taxon>
        <taxon>Burkholderiales</taxon>
        <taxon>Alcaligenaceae</taxon>
        <taxon>Achromobacter</taxon>
    </lineage>
</organism>
<keyword evidence="1" id="KW-0812">Transmembrane</keyword>
<gene>
    <name evidence="2" type="ORF">CLM73_23130</name>
</gene>
<dbReference type="RefSeq" id="WP_105240423.1">
    <property type="nucleotide sequence ID" value="NZ_CP023270.1"/>
</dbReference>
<proteinExistence type="predicted"/>
<dbReference type="OrthoDB" id="7238323at2"/>
<feature type="transmembrane region" description="Helical" evidence="1">
    <location>
        <begin position="156"/>
        <end position="178"/>
    </location>
</feature>